<evidence type="ECO:0000256" key="5">
    <source>
        <dbReference type="ARBA" id="ARBA00023209"/>
    </source>
</evidence>
<evidence type="ECO:0000313" key="8">
    <source>
        <dbReference type="EMBL" id="CAF2763475.1"/>
    </source>
</evidence>
<dbReference type="AlphaFoldDB" id="A0A7R8CBS3"/>
<dbReference type="EMBL" id="HG994580">
    <property type="protein sequence ID" value="CAF2763475.1"/>
    <property type="molecule type" value="Genomic_DNA"/>
</dbReference>
<protein>
    <recommendedName>
        <fullName evidence="7">CDP-diacylglycerol--glycerol-3-phosphate 3-phosphatidyltransferase</fullName>
        <ecNumber evidence="7">2.7.8.5</ecNumber>
    </recommendedName>
</protein>
<dbReference type="EC" id="2.7.8.5" evidence="7"/>
<accession>A0A7R8CBS3</accession>
<evidence type="ECO:0000256" key="6">
    <source>
        <dbReference type="ARBA" id="ARBA00023264"/>
    </source>
</evidence>
<evidence type="ECO:0000256" key="1">
    <source>
        <dbReference type="ARBA" id="ARBA00022516"/>
    </source>
</evidence>
<dbReference type="SUPFAM" id="SSF56024">
    <property type="entry name" value="Phospholipase D/nuclease"/>
    <property type="match status" value="1"/>
</dbReference>
<organism evidence="8 9">
    <name type="scientific">Lepeophtheirus salmonis</name>
    <name type="common">Salmon louse</name>
    <name type="synonym">Caligus salmonis</name>
    <dbReference type="NCBI Taxonomy" id="72036"/>
    <lineage>
        <taxon>Eukaryota</taxon>
        <taxon>Metazoa</taxon>
        <taxon>Ecdysozoa</taxon>
        <taxon>Arthropoda</taxon>
        <taxon>Crustacea</taxon>
        <taxon>Multicrustacea</taxon>
        <taxon>Hexanauplia</taxon>
        <taxon>Copepoda</taxon>
        <taxon>Siphonostomatoida</taxon>
        <taxon>Caligidae</taxon>
        <taxon>Lepeophtheirus</taxon>
    </lineage>
</organism>
<proteinExistence type="inferred from homology"/>
<comment type="catalytic activity">
    <reaction evidence="7">
        <text>a CDP-1,2-diacyl-sn-glycerol + sn-glycerol 3-phosphate = a 1,2-diacyl-sn-glycero-3-phospho-(1'-sn-glycero-3'-phosphate) + CMP + H(+)</text>
        <dbReference type="Rhea" id="RHEA:12593"/>
        <dbReference type="ChEBI" id="CHEBI:15378"/>
        <dbReference type="ChEBI" id="CHEBI:57597"/>
        <dbReference type="ChEBI" id="CHEBI:58332"/>
        <dbReference type="ChEBI" id="CHEBI:60110"/>
        <dbReference type="ChEBI" id="CHEBI:60377"/>
        <dbReference type="EC" id="2.7.8.5"/>
    </reaction>
</comment>
<keyword evidence="9" id="KW-1185">Reference proteome</keyword>
<dbReference type="GO" id="GO:0005739">
    <property type="term" value="C:mitochondrion"/>
    <property type="evidence" value="ECO:0007669"/>
    <property type="project" value="UniProtKB-SubCell"/>
</dbReference>
<keyword evidence="7" id="KW-0496">Mitochondrion</keyword>
<comment type="similarity">
    <text evidence="7">Belongs to the CDP-alcohol phosphatidyltransferase class-II family.</text>
</comment>
<comment type="subcellular location">
    <subcellularLocation>
        <location evidence="7">Mitochondrion</location>
    </subcellularLocation>
</comment>
<keyword evidence="7" id="KW-0547">Nucleotide-binding</keyword>
<dbReference type="Proteomes" id="UP000675881">
    <property type="component" value="Chromosome 1"/>
</dbReference>
<evidence type="ECO:0000256" key="2">
    <source>
        <dbReference type="ARBA" id="ARBA00022679"/>
    </source>
</evidence>
<keyword evidence="7" id="KW-0067">ATP-binding</keyword>
<comment type="function">
    <text evidence="7">Functions in the biosynthesis of the anionic phospholipids phosphatidylglycerol and cardiolipin.</text>
</comment>
<dbReference type="InterPro" id="IPR016270">
    <property type="entry name" value="PGS1"/>
</dbReference>
<dbReference type="PANTHER" id="PTHR12586">
    <property type="entry name" value="CDP-DIACYLGLYCEROL--SERINE O-PHOSPHATIDYLTRANSFERASE"/>
    <property type="match status" value="1"/>
</dbReference>
<dbReference type="Gene3D" id="3.30.870.10">
    <property type="entry name" value="Endonuclease Chain A"/>
    <property type="match status" value="1"/>
</dbReference>
<dbReference type="GO" id="GO:0032049">
    <property type="term" value="P:cardiolipin biosynthetic process"/>
    <property type="evidence" value="ECO:0007669"/>
    <property type="project" value="InterPro"/>
</dbReference>
<keyword evidence="1 7" id="KW-0444">Lipid biosynthesis</keyword>
<keyword evidence="4 7" id="KW-0443">Lipid metabolism</keyword>
<dbReference type="PANTHER" id="PTHR12586:SF1">
    <property type="entry name" value="CDP-DIACYLGLYCEROL--GLYCEROL-3-PHOSPHATE 3-PHOSPHATIDYLTRANSFERASE, MITOCHONDRIAL"/>
    <property type="match status" value="1"/>
</dbReference>
<keyword evidence="5 7" id="KW-0594">Phospholipid biosynthesis</keyword>
<gene>
    <name evidence="8" type="ORF">LSAA_1566</name>
</gene>
<dbReference type="UniPathway" id="UPA00084">
    <property type="reaction ID" value="UER00503"/>
</dbReference>
<keyword evidence="6 7" id="KW-1208">Phospholipid metabolism</keyword>
<keyword evidence="2 7" id="KW-0808">Transferase</keyword>
<evidence type="ECO:0000256" key="4">
    <source>
        <dbReference type="ARBA" id="ARBA00023098"/>
    </source>
</evidence>
<dbReference type="GO" id="GO:0008444">
    <property type="term" value="F:CDP-diacylglycerol-glycerol-3-phosphate 3-phosphatidyltransferase activity"/>
    <property type="evidence" value="ECO:0007669"/>
    <property type="project" value="UniProtKB-EC"/>
</dbReference>
<comment type="pathway">
    <text evidence="7">Phospholipid metabolism; phosphatidylglycerol biosynthesis; phosphatidylglycerol from CDP-diacylglycerol: step 1/2.</text>
</comment>
<evidence type="ECO:0000313" key="9">
    <source>
        <dbReference type="Proteomes" id="UP000675881"/>
    </source>
</evidence>
<dbReference type="CDD" id="cd09137">
    <property type="entry name" value="PLDc_PGS1_euk_2"/>
    <property type="match status" value="1"/>
</dbReference>
<keyword evidence="3" id="KW-0677">Repeat</keyword>
<name>A0A7R8CBS3_LEPSM</name>
<dbReference type="OrthoDB" id="10250191at2759"/>
<sequence length="135" mass="15254">MAHPKANGFYNAKGPAGGIPSAYTLIAAQFHDRIISNGDINRIKIFEYQRSNWTFHGKGLWYSTSKNRDPIFTLIGSPNFGYRSVHRDIEAQLAILTTHSKLRKDLQEEMENIFSSSNLVTKSTFQLPDRIVPLG</sequence>
<evidence type="ECO:0000256" key="3">
    <source>
        <dbReference type="ARBA" id="ARBA00022737"/>
    </source>
</evidence>
<evidence type="ECO:0000256" key="7">
    <source>
        <dbReference type="RuleBase" id="RU365024"/>
    </source>
</evidence>
<reference evidence="8" key="1">
    <citation type="submission" date="2021-02" db="EMBL/GenBank/DDBJ databases">
        <authorList>
            <person name="Bekaert M."/>
        </authorList>
    </citation>
    <scope>NUCLEOTIDE SEQUENCE</scope>
    <source>
        <strain evidence="8">IoA-00</strain>
    </source>
</reference>
<dbReference type="GO" id="GO:0005524">
    <property type="term" value="F:ATP binding"/>
    <property type="evidence" value="ECO:0007669"/>
    <property type="project" value="UniProtKB-KW"/>
</dbReference>